<dbReference type="Proteomes" id="UP000675781">
    <property type="component" value="Unassembled WGS sequence"/>
</dbReference>
<sequence length="86" mass="9121">MRIPISRHVGWRGPEPEPPVGRTLPVRPTSITCEFVKSVHQHHLLGPEESRAMKPSSSVRRVFGVGLVALSLSVAAGCSHASSSGG</sequence>
<proteinExistence type="predicted"/>
<protein>
    <submittedName>
        <fullName evidence="3">Uncharacterized protein</fullName>
    </submittedName>
</protein>
<name>A0A941EY64_9ACTN</name>
<dbReference type="RefSeq" id="WP_212533986.1">
    <property type="nucleotide sequence ID" value="NZ_JAGSOG010000488.1"/>
</dbReference>
<keyword evidence="2" id="KW-0472">Membrane</keyword>
<keyword evidence="4" id="KW-1185">Reference proteome</keyword>
<evidence type="ECO:0000313" key="3">
    <source>
        <dbReference type="EMBL" id="MBR7839558.1"/>
    </source>
</evidence>
<evidence type="ECO:0000256" key="1">
    <source>
        <dbReference type="SAM" id="MobiDB-lite"/>
    </source>
</evidence>
<comment type="caution">
    <text evidence="3">The sequence shown here is derived from an EMBL/GenBank/DDBJ whole genome shotgun (WGS) entry which is preliminary data.</text>
</comment>
<feature type="transmembrane region" description="Helical" evidence="2">
    <location>
        <begin position="62"/>
        <end position="82"/>
    </location>
</feature>
<feature type="region of interest" description="Disordered" evidence="1">
    <location>
        <begin position="1"/>
        <end position="25"/>
    </location>
</feature>
<keyword evidence="2" id="KW-0812">Transmembrane</keyword>
<dbReference type="EMBL" id="JAGSOG010000488">
    <property type="protein sequence ID" value="MBR7839558.1"/>
    <property type="molecule type" value="Genomic_DNA"/>
</dbReference>
<keyword evidence="2" id="KW-1133">Transmembrane helix</keyword>
<dbReference type="AlphaFoldDB" id="A0A941EY64"/>
<evidence type="ECO:0000313" key="4">
    <source>
        <dbReference type="Proteomes" id="UP000675781"/>
    </source>
</evidence>
<accession>A0A941EY64</accession>
<feature type="non-terminal residue" evidence="3">
    <location>
        <position position="86"/>
    </location>
</feature>
<reference evidence="3" key="1">
    <citation type="submission" date="2021-04" db="EMBL/GenBank/DDBJ databases">
        <title>Genome based classification of Actinospica acidithermotolerans sp. nov., an actinobacterium isolated from an Indonesian hot spring.</title>
        <authorList>
            <person name="Kusuma A.B."/>
            <person name="Putra K.E."/>
            <person name="Nafisah S."/>
            <person name="Loh J."/>
            <person name="Nouioui I."/>
            <person name="Goodfellow M."/>
        </authorList>
    </citation>
    <scope>NUCLEOTIDE SEQUENCE</scope>
    <source>
        <strain evidence="3">CSCA 57</strain>
    </source>
</reference>
<organism evidence="3 4">
    <name type="scientific">Actinospica durhamensis</name>
    <dbReference type="NCBI Taxonomy" id="1508375"/>
    <lineage>
        <taxon>Bacteria</taxon>
        <taxon>Bacillati</taxon>
        <taxon>Actinomycetota</taxon>
        <taxon>Actinomycetes</taxon>
        <taxon>Catenulisporales</taxon>
        <taxon>Actinospicaceae</taxon>
        <taxon>Actinospica</taxon>
    </lineage>
</organism>
<gene>
    <name evidence="3" type="ORF">KDL01_40260</name>
</gene>
<evidence type="ECO:0000256" key="2">
    <source>
        <dbReference type="SAM" id="Phobius"/>
    </source>
</evidence>